<proteinExistence type="inferred from homology"/>
<dbReference type="RefSeq" id="WP_235223952.1">
    <property type="nucleotide sequence ID" value="NZ_JAKGAQ010000001.1"/>
</dbReference>
<dbReference type="Proteomes" id="UP001200557">
    <property type="component" value="Unassembled WGS sequence"/>
</dbReference>
<protein>
    <submittedName>
        <fullName evidence="5">Molybdate ABC transporter substrate-binding protein</fullName>
    </submittedName>
</protein>
<gene>
    <name evidence="5" type="primary">modA</name>
    <name evidence="5" type="ORF">L0664_01995</name>
</gene>
<evidence type="ECO:0000256" key="1">
    <source>
        <dbReference type="ARBA" id="ARBA00009175"/>
    </source>
</evidence>
<dbReference type="Pfam" id="PF13531">
    <property type="entry name" value="SBP_bac_11"/>
    <property type="match status" value="1"/>
</dbReference>
<evidence type="ECO:0000313" key="6">
    <source>
        <dbReference type="Proteomes" id="UP001200557"/>
    </source>
</evidence>
<evidence type="ECO:0000256" key="3">
    <source>
        <dbReference type="ARBA" id="ARBA00022729"/>
    </source>
</evidence>
<dbReference type="PIRSF" id="PIRSF004846">
    <property type="entry name" value="ModA"/>
    <property type="match status" value="1"/>
</dbReference>
<dbReference type="EMBL" id="JAKGAQ010000001">
    <property type="protein sequence ID" value="MCF2869828.1"/>
    <property type="molecule type" value="Genomic_DNA"/>
</dbReference>
<dbReference type="InterPro" id="IPR050682">
    <property type="entry name" value="ModA/WtpA"/>
</dbReference>
<comment type="caution">
    <text evidence="5">The sequence shown here is derived from an EMBL/GenBank/DDBJ whole genome shotgun (WGS) entry which is preliminary data.</text>
</comment>
<dbReference type="InterPro" id="IPR005950">
    <property type="entry name" value="ModA"/>
</dbReference>
<organism evidence="5 6">
    <name type="scientific">Octadecabacter dasysiphoniae</name>
    <dbReference type="NCBI Taxonomy" id="2909341"/>
    <lineage>
        <taxon>Bacteria</taxon>
        <taxon>Pseudomonadati</taxon>
        <taxon>Pseudomonadota</taxon>
        <taxon>Alphaproteobacteria</taxon>
        <taxon>Rhodobacterales</taxon>
        <taxon>Roseobacteraceae</taxon>
        <taxon>Octadecabacter</taxon>
    </lineage>
</organism>
<dbReference type="Gene3D" id="3.40.190.10">
    <property type="entry name" value="Periplasmic binding protein-like II"/>
    <property type="match status" value="2"/>
</dbReference>
<feature type="chain" id="PRO_5045758656" evidence="4">
    <location>
        <begin position="25"/>
        <end position="247"/>
    </location>
</feature>
<dbReference type="PANTHER" id="PTHR30632:SF0">
    <property type="entry name" value="SULFATE-BINDING PROTEIN"/>
    <property type="match status" value="1"/>
</dbReference>
<sequence length="247" mass="26694">MKRIPRRALWIAGFCIGVPCSVTADDITVFAASSLRDALGTVAAEYEAETDVTVTLVFAASSAIARQVAQGAPADVVLLADQAWGHWLIDEGIVQKVDPFASNRLVMVARDQIQVDRQNLAQIIGDNLVAMAQVDAVPAGRYARAGLVSLGVWDRIEQQVVQAANVRAALRFVQRGEVRFGVGYASDLVALPDLVEIYAFAPDTHEMILYSGAHLTQQGNDFMIYLQSVTAQDILGDWGFAPLPDLP</sequence>
<feature type="signal peptide" evidence="4">
    <location>
        <begin position="1"/>
        <end position="24"/>
    </location>
</feature>
<accession>A0ABS9CRG4</accession>
<dbReference type="NCBIfam" id="TIGR01256">
    <property type="entry name" value="modA"/>
    <property type="match status" value="1"/>
</dbReference>
<reference evidence="5 6" key="1">
    <citation type="submission" date="2022-01" db="EMBL/GenBank/DDBJ databases">
        <title>Octadecabacter sp. nov., isolated from a marine alga.</title>
        <authorList>
            <person name="Jin M.S."/>
            <person name="Kim H.M."/>
            <person name="Han D.M."/>
            <person name="Jung J.J."/>
            <person name="Jeon C.O."/>
        </authorList>
    </citation>
    <scope>NUCLEOTIDE SEQUENCE [LARGE SCALE GENOMIC DNA]</scope>
    <source>
        <strain evidence="5 6">G9-8</strain>
    </source>
</reference>
<comment type="similarity">
    <text evidence="1">Belongs to the bacterial solute-binding protein ModA family.</text>
</comment>
<name>A0ABS9CRG4_9RHOB</name>
<evidence type="ECO:0000313" key="5">
    <source>
        <dbReference type="EMBL" id="MCF2869828.1"/>
    </source>
</evidence>
<evidence type="ECO:0000256" key="2">
    <source>
        <dbReference type="ARBA" id="ARBA00022723"/>
    </source>
</evidence>
<keyword evidence="2" id="KW-0479">Metal-binding</keyword>
<dbReference type="PANTHER" id="PTHR30632">
    <property type="entry name" value="MOLYBDATE-BINDING PERIPLASMIC PROTEIN"/>
    <property type="match status" value="1"/>
</dbReference>
<keyword evidence="3 4" id="KW-0732">Signal</keyword>
<evidence type="ECO:0000256" key="4">
    <source>
        <dbReference type="SAM" id="SignalP"/>
    </source>
</evidence>
<dbReference type="SUPFAM" id="SSF53850">
    <property type="entry name" value="Periplasmic binding protein-like II"/>
    <property type="match status" value="1"/>
</dbReference>
<keyword evidence="6" id="KW-1185">Reference proteome</keyword>